<dbReference type="EMBL" id="JAACXV010014058">
    <property type="protein sequence ID" value="KAF7270800.1"/>
    <property type="molecule type" value="Genomic_DNA"/>
</dbReference>
<accession>A0A834HYC1</accession>
<feature type="compositionally biased region" description="Basic residues" evidence="1">
    <location>
        <begin position="61"/>
        <end position="70"/>
    </location>
</feature>
<sequence>MTPVFPLIPLSKTFLTSKISQHSKWTNPLNVKDNFQFRSRSASSHANPVTPLRPCGEGMKQSRRSERKKMRGDPIGLHGDSSDKHSSRKEMTVIFVLLLFFAVLGTLKRIVPPCIDHVNPTR</sequence>
<dbReference type="Proteomes" id="UP000625711">
    <property type="component" value="Unassembled WGS sequence"/>
</dbReference>
<organism evidence="2 3">
    <name type="scientific">Rhynchophorus ferrugineus</name>
    <name type="common">Red palm weevil</name>
    <name type="synonym">Curculio ferrugineus</name>
    <dbReference type="NCBI Taxonomy" id="354439"/>
    <lineage>
        <taxon>Eukaryota</taxon>
        <taxon>Metazoa</taxon>
        <taxon>Ecdysozoa</taxon>
        <taxon>Arthropoda</taxon>
        <taxon>Hexapoda</taxon>
        <taxon>Insecta</taxon>
        <taxon>Pterygota</taxon>
        <taxon>Neoptera</taxon>
        <taxon>Endopterygota</taxon>
        <taxon>Coleoptera</taxon>
        <taxon>Polyphaga</taxon>
        <taxon>Cucujiformia</taxon>
        <taxon>Curculionidae</taxon>
        <taxon>Dryophthorinae</taxon>
        <taxon>Rhynchophorus</taxon>
    </lineage>
</organism>
<keyword evidence="3" id="KW-1185">Reference proteome</keyword>
<reference evidence="2" key="1">
    <citation type="submission" date="2020-08" db="EMBL/GenBank/DDBJ databases">
        <title>Genome sequencing and assembly of the red palm weevil Rhynchophorus ferrugineus.</title>
        <authorList>
            <person name="Dias G.B."/>
            <person name="Bergman C.M."/>
            <person name="Manee M."/>
        </authorList>
    </citation>
    <scope>NUCLEOTIDE SEQUENCE</scope>
    <source>
        <strain evidence="2">AA-2017</strain>
        <tissue evidence="2">Whole larva</tissue>
    </source>
</reference>
<evidence type="ECO:0000256" key="1">
    <source>
        <dbReference type="SAM" id="MobiDB-lite"/>
    </source>
</evidence>
<evidence type="ECO:0000313" key="3">
    <source>
        <dbReference type="Proteomes" id="UP000625711"/>
    </source>
</evidence>
<evidence type="ECO:0000313" key="2">
    <source>
        <dbReference type="EMBL" id="KAF7270800.1"/>
    </source>
</evidence>
<feature type="region of interest" description="Disordered" evidence="1">
    <location>
        <begin position="40"/>
        <end position="85"/>
    </location>
</feature>
<protein>
    <submittedName>
        <fullName evidence="2">Uncharacterized protein</fullName>
    </submittedName>
</protein>
<comment type="caution">
    <text evidence="2">The sequence shown here is derived from an EMBL/GenBank/DDBJ whole genome shotgun (WGS) entry which is preliminary data.</text>
</comment>
<gene>
    <name evidence="2" type="ORF">GWI33_016258</name>
</gene>
<proteinExistence type="predicted"/>
<dbReference type="AlphaFoldDB" id="A0A834HYC1"/>
<name>A0A834HYC1_RHYFE</name>